<protein>
    <recommendedName>
        <fullName evidence="3">DUF4325 domain-containing protein</fullName>
    </recommendedName>
</protein>
<reference evidence="1" key="1">
    <citation type="submission" date="2022-07" db="EMBL/GenBank/DDBJ databases">
        <title>Faecal culturing of patients with breast cancer.</title>
        <authorList>
            <person name="Teng N.M.Y."/>
            <person name="Kiu R."/>
            <person name="Evans R."/>
            <person name="Baker D.J."/>
            <person name="Zenner C."/>
            <person name="Robinson S.D."/>
            <person name="Hall L.J."/>
        </authorList>
    </citation>
    <scope>NUCLEOTIDE SEQUENCE</scope>
    <source>
        <strain evidence="1">LH1062</strain>
    </source>
</reference>
<dbReference type="Proteomes" id="UP001060112">
    <property type="component" value="Chromosome"/>
</dbReference>
<evidence type="ECO:0000313" key="2">
    <source>
        <dbReference type="Proteomes" id="UP001060112"/>
    </source>
</evidence>
<dbReference type="EMBL" id="CP101620">
    <property type="protein sequence ID" value="UTY39301.1"/>
    <property type="molecule type" value="Genomic_DNA"/>
</dbReference>
<keyword evidence="2" id="KW-1185">Reference proteome</keyword>
<sequence>MHNVKVINRESLYAPKGVDDDGKKFLMAPMDKIEKIGKGKASVVDISDVVLHKTISYDSFLGFHAIHSITKMAYEWYCYINNIEEYKEEYAEIVEYILDNKREILLML</sequence>
<accession>A0ABY5I521</accession>
<name>A0ABY5I521_9FIRM</name>
<proteinExistence type="predicted"/>
<evidence type="ECO:0000313" key="1">
    <source>
        <dbReference type="EMBL" id="UTY39301.1"/>
    </source>
</evidence>
<gene>
    <name evidence="1" type="ORF">NMU03_00235</name>
</gene>
<organism evidence="1 2">
    <name type="scientific">Allocoprobacillus halotolerans</name>
    <dbReference type="NCBI Taxonomy" id="2944914"/>
    <lineage>
        <taxon>Bacteria</taxon>
        <taxon>Bacillati</taxon>
        <taxon>Bacillota</taxon>
        <taxon>Erysipelotrichia</taxon>
        <taxon>Erysipelotrichales</taxon>
        <taxon>Erysipelotrichaceae</taxon>
        <taxon>Allocoprobacillus</taxon>
    </lineage>
</organism>
<evidence type="ECO:0008006" key="3">
    <source>
        <dbReference type="Google" id="ProtNLM"/>
    </source>
</evidence>
<dbReference type="RefSeq" id="WP_290140306.1">
    <property type="nucleotide sequence ID" value="NZ_CP101620.1"/>
</dbReference>